<sequence>LLLVALRGVLAQAAYYLHLTGFWYLLDEDFGAGASGEALPMTTTRNLFFGLGFIPLYASGCFFNDAV</sequence>
<keyword evidence="2" id="KW-1185">Reference proteome</keyword>
<evidence type="ECO:0000313" key="2">
    <source>
        <dbReference type="Proteomes" id="UP001190700"/>
    </source>
</evidence>
<accession>A0AAE0EWY3</accession>
<gene>
    <name evidence="1" type="ORF">CYMTET_47117</name>
</gene>
<dbReference type="AlphaFoldDB" id="A0AAE0EWY3"/>
<evidence type="ECO:0000313" key="1">
    <source>
        <dbReference type="EMBL" id="KAK3243217.1"/>
    </source>
</evidence>
<proteinExistence type="predicted"/>
<feature type="non-terminal residue" evidence="1">
    <location>
        <position position="1"/>
    </location>
</feature>
<organism evidence="1 2">
    <name type="scientific">Cymbomonas tetramitiformis</name>
    <dbReference type="NCBI Taxonomy" id="36881"/>
    <lineage>
        <taxon>Eukaryota</taxon>
        <taxon>Viridiplantae</taxon>
        <taxon>Chlorophyta</taxon>
        <taxon>Pyramimonadophyceae</taxon>
        <taxon>Pyramimonadales</taxon>
        <taxon>Pyramimonadaceae</taxon>
        <taxon>Cymbomonas</taxon>
    </lineage>
</organism>
<reference evidence="1 2" key="1">
    <citation type="journal article" date="2015" name="Genome Biol. Evol.">
        <title>Comparative Genomics of a Bacterivorous Green Alga Reveals Evolutionary Causalities and Consequences of Phago-Mixotrophic Mode of Nutrition.</title>
        <authorList>
            <person name="Burns J.A."/>
            <person name="Paasch A."/>
            <person name="Narechania A."/>
            <person name="Kim E."/>
        </authorList>
    </citation>
    <scope>NUCLEOTIDE SEQUENCE [LARGE SCALE GENOMIC DNA]</scope>
    <source>
        <strain evidence="1 2">PLY_AMNH</strain>
    </source>
</reference>
<dbReference type="EMBL" id="LGRX02033061">
    <property type="protein sequence ID" value="KAK3243217.1"/>
    <property type="molecule type" value="Genomic_DNA"/>
</dbReference>
<dbReference type="Proteomes" id="UP001190700">
    <property type="component" value="Unassembled WGS sequence"/>
</dbReference>
<protein>
    <submittedName>
        <fullName evidence="1">Uncharacterized protein</fullName>
    </submittedName>
</protein>
<comment type="caution">
    <text evidence="1">The sequence shown here is derived from an EMBL/GenBank/DDBJ whole genome shotgun (WGS) entry which is preliminary data.</text>
</comment>
<name>A0AAE0EWY3_9CHLO</name>